<dbReference type="InterPro" id="IPR029068">
    <property type="entry name" value="Glyas_Bleomycin-R_OHBP_Dase"/>
</dbReference>
<evidence type="ECO:0000313" key="2">
    <source>
        <dbReference type="EMBL" id="GGD93759.1"/>
    </source>
</evidence>
<sequence>MKKSEFIQHPSKLLLIAFVLICCFSCKQKSTNENLKTNTVAQPFATYNHTAFVVKNLDSSVAFYNYVFEFDTIHYPFPYREHIRAKWMSTGNGGELHLGEFKGDTTQYYDPGHIGFTISSIDTILSRLEELNYELPEMEHMPNGERTIHMADMDGNNIHIIERKQ</sequence>
<dbReference type="RefSeq" id="WP_188441508.1">
    <property type="nucleotide sequence ID" value="NZ_BMGK01000006.1"/>
</dbReference>
<dbReference type="InterPro" id="IPR004360">
    <property type="entry name" value="Glyas_Fos-R_dOase_dom"/>
</dbReference>
<dbReference type="SUPFAM" id="SSF54593">
    <property type="entry name" value="Glyoxalase/Bleomycin resistance protein/Dihydroxybiphenyl dioxygenase"/>
    <property type="match status" value="1"/>
</dbReference>
<gene>
    <name evidence="2" type="ORF">GCM10011312_16880</name>
</gene>
<evidence type="ECO:0000259" key="1">
    <source>
        <dbReference type="PROSITE" id="PS51819"/>
    </source>
</evidence>
<organism evidence="2 3">
    <name type="scientific">Planktosalinus lacus</name>
    <dbReference type="NCBI Taxonomy" id="1526573"/>
    <lineage>
        <taxon>Bacteria</taxon>
        <taxon>Pseudomonadati</taxon>
        <taxon>Bacteroidota</taxon>
        <taxon>Flavobacteriia</taxon>
        <taxon>Flavobacteriales</taxon>
        <taxon>Flavobacteriaceae</taxon>
        <taxon>Planktosalinus</taxon>
    </lineage>
</organism>
<dbReference type="Proteomes" id="UP000652231">
    <property type="component" value="Unassembled WGS sequence"/>
</dbReference>
<protein>
    <recommendedName>
        <fullName evidence="1">VOC domain-containing protein</fullName>
    </recommendedName>
</protein>
<dbReference type="EMBL" id="BMGK01000006">
    <property type="protein sequence ID" value="GGD93759.1"/>
    <property type="molecule type" value="Genomic_DNA"/>
</dbReference>
<dbReference type="CDD" id="cd06587">
    <property type="entry name" value="VOC"/>
    <property type="match status" value="1"/>
</dbReference>
<dbReference type="InterPro" id="IPR037523">
    <property type="entry name" value="VOC_core"/>
</dbReference>
<dbReference type="PROSITE" id="PS51819">
    <property type="entry name" value="VOC"/>
    <property type="match status" value="1"/>
</dbReference>
<keyword evidence="3" id="KW-1185">Reference proteome</keyword>
<feature type="domain" description="VOC" evidence="1">
    <location>
        <begin position="46"/>
        <end position="163"/>
    </location>
</feature>
<reference evidence="2" key="1">
    <citation type="journal article" date="2014" name="Int. J. Syst. Evol. Microbiol.">
        <title>Complete genome sequence of Corynebacterium casei LMG S-19264T (=DSM 44701T), isolated from a smear-ripened cheese.</title>
        <authorList>
            <consortium name="US DOE Joint Genome Institute (JGI-PGF)"/>
            <person name="Walter F."/>
            <person name="Albersmeier A."/>
            <person name="Kalinowski J."/>
            <person name="Ruckert C."/>
        </authorList>
    </citation>
    <scope>NUCLEOTIDE SEQUENCE</scope>
    <source>
        <strain evidence="2">CGMCC 1.12924</strain>
    </source>
</reference>
<accession>A0A8J2VAT3</accession>
<comment type="caution">
    <text evidence="2">The sequence shown here is derived from an EMBL/GenBank/DDBJ whole genome shotgun (WGS) entry which is preliminary data.</text>
</comment>
<dbReference type="AlphaFoldDB" id="A0A8J2VAT3"/>
<reference evidence="2" key="2">
    <citation type="submission" date="2020-09" db="EMBL/GenBank/DDBJ databases">
        <authorList>
            <person name="Sun Q."/>
            <person name="Zhou Y."/>
        </authorList>
    </citation>
    <scope>NUCLEOTIDE SEQUENCE</scope>
    <source>
        <strain evidence="2">CGMCC 1.12924</strain>
    </source>
</reference>
<evidence type="ECO:0000313" key="3">
    <source>
        <dbReference type="Proteomes" id="UP000652231"/>
    </source>
</evidence>
<dbReference type="Pfam" id="PF00903">
    <property type="entry name" value="Glyoxalase"/>
    <property type="match status" value="1"/>
</dbReference>
<proteinExistence type="predicted"/>
<name>A0A8J2VAT3_9FLAO</name>
<dbReference type="PANTHER" id="PTHR36113">
    <property type="entry name" value="LYASE, PUTATIVE-RELATED-RELATED"/>
    <property type="match status" value="1"/>
</dbReference>
<dbReference type="Gene3D" id="3.10.180.10">
    <property type="entry name" value="2,3-Dihydroxybiphenyl 1,2-Dioxygenase, domain 1"/>
    <property type="match status" value="1"/>
</dbReference>
<dbReference type="InterPro" id="IPR051332">
    <property type="entry name" value="Fosfomycin_Res_Enzymes"/>
</dbReference>
<dbReference type="PANTHER" id="PTHR36113:SF1">
    <property type="entry name" value="GLYOXALASE_BLEOMYCIN RESISTANCE PROTEIN_DIOXYGENASE"/>
    <property type="match status" value="1"/>
</dbReference>